<evidence type="ECO:0000313" key="2">
    <source>
        <dbReference type="EMBL" id="GIP54209.1"/>
    </source>
</evidence>
<dbReference type="CDD" id="cd00158">
    <property type="entry name" value="RHOD"/>
    <property type="match status" value="1"/>
</dbReference>
<evidence type="ECO:0000259" key="1">
    <source>
        <dbReference type="PROSITE" id="PS50206"/>
    </source>
</evidence>
<dbReference type="SMART" id="SM00450">
    <property type="entry name" value="RHOD"/>
    <property type="match status" value="1"/>
</dbReference>
<evidence type="ECO:0000313" key="3">
    <source>
        <dbReference type="Proteomes" id="UP000679992"/>
    </source>
</evidence>
<feature type="domain" description="Rhodanese" evidence="1">
    <location>
        <begin position="20"/>
        <end position="103"/>
    </location>
</feature>
<organism evidence="2 3">
    <name type="scientific">Paenibacillus vini</name>
    <dbReference type="NCBI Taxonomy" id="1476024"/>
    <lineage>
        <taxon>Bacteria</taxon>
        <taxon>Bacillati</taxon>
        <taxon>Bacillota</taxon>
        <taxon>Bacilli</taxon>
        <taxon>Bacillales</taxon>
        <taxon>Paenibacillaceae</taxon>
        <taxon>Paenibacillus</taxon>
    </lineage>
</organism>
<dbReference type="PANTHER" id="PTHR43031:SF17">
    <property type="entry name" value="SULFURTRANSFERASE YTWF-RELATED"/>
    <property type="match status" value="1"/>
</dbReference>
<dbReference type="Proteomes" id="UP000679992">
    <property type="component" value="Unassembled WGS sequence"/>
</dbReference>
<dbReference type="Pfam" id="PF00581">
    <property type="entry name" value="Rhodanese"/>
    <property type="match status" value="1"/>
</dbReference>
<gene>
    <name evidence="2" type="ORF">J42TS3_32440</name>
</gene>
<dbReference type="InterPro" id="IPR036873">
    <property type="entry name" value="Rhodanese-like_dom_sf"/>
</dbReference>
<dbReference type="InterPro" id="IPR050229">
    <property type="entry name" value="GlpE_sulfurtransferase"/>
</dbReference>
<dbReference type="EMBL" id="BOSL01000010">
    <property type="protein sequence ID" value="GIP54209.1"/>
    <property type="molecule type" value="Genomic_DNA"/>
</dbReference>
<proteinExistence type="predicted"/>
<keyword evidence="3" id="KW-1185">Reference proteome</keyword>
<comment type="caution">
    <text evidence="2">The sequence shown here is derived from an EMBL/GenBank/DDBJ whole genome shotgun (WGS) entry which is preliminary data.</text>
</comment>
<dbReference type="Gene3D" id="3.40.250.10">
    <property type="entry name" value="Rhodanese-like domain"/>
    <property type="match status" value="1"/>
</dbReference>
<name>A0ABQ4MDY3_9BACL</name>
<reference evidence="2 3" key="1">
    <citation type="submission" date="2021-03" db="EMBL/GenBank/DDBJ databases">
        <title>Antimicrobial resistance genes in bacteria isolated from Japanese honey, and their potential for conferring macrolide and lincosamide resistance in the American foulbrood pathogen Paenibacillus larvae.</title>
        <authorList>
            <person name="Okamoto M."/>
            <person name="Kumagai M."/>
            <person name="Kanamori H."/>
            <person name="Takamatsu D."/>
        </authorList>
    </citation>
    <scope>NUCLEOTIDE SEQUENCE [LARGE SCALE GENOMIC DNA]</scope>
    <source>
        <strain evidence="2 3">J42TS3</strain>
    </source>
</reference>
<accession>A0ABQ4MDY3</accession>
<dbReference type="SUPFAM" id="SSF52821">
    <property type="entry name" value="Rhodanese/Cell cycle control phosphatase"/>
    <property type="match status" value="1"/>
</dbReference>
<sequence length="103" mass="11492">MSFQPDKEISAHDLAERLGRGEELNIVDVREPVEWEEGHIPGAKHIPLGQLPQRLEELDPKQEWFIVCRSGGRSGLACELLSESGYNVVNMTGGLLAWRGELV</sequence>
<protein>
    <submittedName>
        <fullName evidence="2">Rhodanese-like domain-containing protein</fullName>
    </submittedName>
</protein>
<dbReference type="PANTHER" id="PTHR43031">
    <property type="entry name" value="FAD-DEPENDENT OXIDOREDUCTASE"/>
    <property type="match status" value="1"/>
</dbReference>
<dbReference type="InterPro" id="IPR001763">
    <property type="entry name" value="Rhodanese-like_dom"/>
</dbReference>
<dbReference type="PROSITE" id="PS50206">
    <property type="entry name" value="RHODANESE_3"/>
    <property type="match status" value="1"/>
</dbReference>
<dbReference type="RefSeq" id="WP_211023775.1">
    <property type="nucleotide sequence ID" value="NZ_BOSL01000010.1"/>
</dbReference>